<dbReference type="EMBL" id="CASHTH010002554">
    <property type="protein sequence ID" value="CAI8031616.1"/>
    <property type="molecule type" value="Genomic_DNA"/>
</dbReference>
<name>A0AA35WWQ1_GEOBA</name>
<feature type="non-terminal residue" evidence="2">
    <location>
        <position position="192"/>
    </location>
</feature>
<evidence type="ECO:0000313" key="3">
    <source>
        <dbReference type="Proteomes" id="UP001174909"/>
    </source>
</evidence>
<accession>A0AA35WWQ1</accession>
<feature type="non-terminal residue" evidence="2">
    <location>
        <position position="1"/>
    </location>
</feature>
<reference evidence="2" key="1">
    <citation type="submission" date="2023-03" db="EMBL/GenBank/DDBJ databases">
        <authorList>
            <person name="Steffen K."/>
            <person name="Cardenas P."/>
        </authorList>
    </citation>
    <scope>NUCLEOTIDE SEQUENCE</scope>
</reference>
<sequence length="192" mass="20596">GVSETAEVRVCTAELGVPGLHSTAPLYHKLQQYRDVNGRTSRGGGERGLTKKKEIVCPVEGDGVRGMEAEDPLQSLPPPPLRCSSPAVASSMDSESQKGGAGNPRYSDLVAVDVSEESFQKLTTRSRKKAQHVACSGGRGRDNAAPNVMDFFSSDFEFEDIAIPALPAAPHPLPIESSIDDALRLYHFVYGE</sequence>
<dbReference type="AlphaFoldDB" id="A0AA35WWQ1"/>
<proteinExistence type="predicted"/>
<comment type="caution">
    <text evidence="2">The sequence shown here is derived from an EMBL/GenBank/DDBJ whole genome shotgun (WGS) entry which is preliminary data.</text>
</comment>
<protein>
    <submittedName>
        <fullName evidence="2">Uncharacterized protein</fullName>
    </submittedName>
</protein>
<evidence type="ECO:0000256" key="1">
    <source>
        <dbReference type="SAM" id="MobiDB-lite"/>
    </source>
</evidence>
<organism evidence="2 3">
    <name type="scientific">Geodia barretti</name>
    <name type="common">Barrett's horny sponge</name>
    <dbReference type="NCBI Taxonomy" id="519541"/>
    <lineage>
        <taxon>Eukaryota</taxon>
        <taxon>Metazoa</taxon>
        <taxon>Porifera</taxon>
        <taxon>Demospongiae</taxon>
        <taxon>Heteroscleromorpha</taxon>
        <taxon>Tetractinellida</taxon>
        <taxon>Astrophorina</taxon>
        <taxon>Geodiidae</taxon>
        <taxon>Geodia</taxon>
    </lineage>
</organism>
<gene>
    <name evidence="2" type="ORF">GBAR_LOCUS17945</name>
</gene>
<keyword evidence="3" id="KW-1185">Reference proteome</keyword>
<evidence type="ECO:0000313" key="2">
    <source>
        <dbReference type="EMBL" id="CAI8031616.1"/>
    </source>
</evidence>
<dbReference type="Proteomes" id="UP001174909">
    <property type="component" value="Unassembled WGS sequence"/>
</dbReference>
<feature type="region of interest" description="Disordered" evidence="1">
    <location>
        <begin position="60"/>
        <end position="106"/>
    </location>
</feature>